<dbReference type="HAMAP" id="MF_00834">
    <property type="entry name" value="BioA"/>
    <property type="match status" value="1"/>
</dbReference>
<keyword evidence="6 13" id="KW-0032">Aminotransferase</keyword>
<dbReference type="Proteomes" id="UP000033428">
    <property type="component" value="Unassembled WGS sequence"/>
</dbReference>
<dbReference type="InterPro" id="IPR015421">
    <property type="entry name" value="PyrdxlP-dep_Trfase_major"/>
</dbReference>
<comment type="similarity">
    <text evidence="12 13">Belongs to the class-III pyridoxal-phosphate-dependent aminotransferase family. BioA subfamily.</text>
</comment>
<feature type="modified residue" description="N6-(pyridoxal phosphate)lysine" evidence="13">
    <location>
        <position position="283"/>
    </location>
</feature>
<dbReference type="AlphaFoldDB" id="A0A0F0CND5"/>
<evidence type="ECO:0000256" key="13">
    <source>
        <dbReference type="HAMAP-Rule" id="MF_00834"/>
    </source>
</evidence>
<gene>
    <name evidence="13" type="primary">bioA</name>
    <name evidence="14" type="ORF">OMAG_001359</name>
</gene>
<dbReference type="InterPro" id="IPR049704">
    <property type="entry name" value="Aminotrans_3_PPA_site"/>
</dbReference>
<dbReference type="EC" id="2.6.1.62" evidence="13"/>
<evidence type="ECO:0000256" key="1">
    <source>
        <dbReference type="ARBA" id="ARBA00001933"/>
    </source>
</evidence>
<feature type="binding site" evidence="13">
    <location>
        <position position="283"/>
    </location>
    <ligand>
        <name>substrate</name>
    </ligand>
</feature>
<dbReference type="UniPathway" id="UPA00078">
    <property type="reaction ID" value="UER00160"/>
</dbReference>
<dbReference type="PANTHER" id="PTHR42684:SF17">
    <property type="entry name" value="ADENOSYLMETHIONINE-8-AMINO-7-OXONONANOATE AMINOTRANSFERASE"/>
    <property type="match status" value="1"/>
</dbReference>
<dbReference type="Gene3D" id="3.40.640.10">
    <property type="entry name" value="Type I PLP-dependent aspartate aminotransferase-like (Major domain)"/>
    <property type="match status" value="1"/>
</dbReference>
<evidence type="ECO:0000256" key="8">
    <source>
        <dbReference type="ARBA" id="ARBA00022691"/>
    </source>
</evidence>
<organism evidence="14 15">
    <name type="scientific">Candidatus Omnitrophus magneticus</name>
    <dbReference type="NCBI Taxonomy" id="1609969"/>
    <lineage>
        <taxon>Bacteria</taxon>
        <taxon>Pseudomonadati</taxon>
        <taxon>Candidatus Omnitrophota</taxon>
        <taxon>Candidatus Omnitrophus</taxon>
    </lineage>
</organism>
<dbReference type="PANTHER" id="PTHR42684">
    <property type="entry name" value="ADENOSYLMETHIONINE-8-AMINO-7-OXONONANOATE AMINOTRANSFERASE"/>
    <property type="match status" value="1"/>
</dbReference>
<evidence type="ECO:0000256" key="9">
    <source>
        <dbReference type="ARBA" id="ARBA00022756"/>
    </source>
</evidence>
<feature type="binding site" evidence="13">
    <location>
        <position position="318"/>
    </location>
    <ligand>
        <name>substrate</name>
    </ligand>
</feature>
<dbReference type="PATRIC" id="fig|1609969.3.peg.1452"/>
<comment type="pathway">
    <text evidence="3 13">Cofactor biosynthesis; biotin biosynthesis; 7,8-diaminononanoate from 8-amino-7-oxononanoate (SAM route): step 1/1.</text>
</comment>
<evidence type="ECO:0000256" key="10">
    <source>
        <dbReference type="ARBA" id="ARBA00022898"/>
    </source>
</evidence>
<dbReference type="GO" id="GO:0004015">
    <property type="term" value="F:adenosylmethionine-8-amino-7-oxononanoate transaminase activity"/>
    <property type="evidence" value="ECO:0007669"/>
    <property type="project" value="UniProtKB-UniRule"/>
</dbReference>
<dbReference type="PROSITE" id="PS00600">
    <property type="entry name" value="AA_TRANSFER_CLASS_3"/>
    <property type="match status" value="1"/>
</dbReference>
<feature type="binding site" evidence="13">
    <location>
        <begin position="319"/>
        <end position="320"/>
    </location>
    <ligand>
        <name>pyridoxal 5'-phosphate</name>
        <dbReference type="ChEBI" id="CHEBI:597326"/>
    </ligand>
</feature>
<dbReference type="NCBIfam" id="TIGR00508">
    <property type="entry name" value="bioA"/>
    <property type="match status" value="1"/>
</dbReference>
<comment type="function">
    <text evidence="13">Catalyzes the transfer of the alpha-amino group from S-adenosyl-L-methionine (SAM) to 7-keto-8-aminopelargonic acid (KAPA) to form 7,8-diaminopelargonic acid (DAPA). It is the only aminotransferase known to utilize SAM as an amino donor.</text>
</comment>
<dbReference type="EMBL" id="JYNY01000268">
    <property type="protein sequence ID" value="KJJ84757.1"/>
    <property type="molecule type" value="Genomic_DNA"/>
</dbReference>
<protein>
    <recommendedName>
        <fullName evidence="13">Adenosylmethionine-8-amino-7-oxononanoate aminotransferase</fullName>
        <ecNumber evidence="13">2.6.1.62</ecNumber>
    </recommendedName>
    <alternativeName>
        <fullName evidence="13">7,8-diamino-pelargonic acid aminotransferase</fullName>
        <shortName evidence="13">DAPA AT</shortName>
        <shortName evidence="13">DAPA aminotransferase</shortName>
    </alternativeName>
    <alternativeName>
        <fullName evidence="13">7,8-diaminononanoate synthase</fullName>
        <shortName evidence="13">DANS</shortName>
    </alternativeName>
    <alternativeName>
        <fullName evidence="13">Diaminopelargonic acid synthase</fullName>
    </alternativeName>
</protein>
<keyword evidence="10 13" id="KW-0663">Pyridoxal phosphate</keyword>
<keyword evidence="9 13" id="KW-0093">Biotin biosynthesis</keyword>
<feature type="binding site" evidence="13">
    <location>
        <begin position="115"/>
        <end position="116"/>
    </location>
    <ligand>
        <name>pyridoxal 5'-phosphate</name>
        <dbReference type="ChEBI" id="CHEBI:597326"/>
    </ligand>
</feature>
<keyword evidence="8 13" id="KW-0949">S-adenosyl-L-methionine</keyword>
<comment type="caution">
    <text evidence="14">The sequence shown here is derived from an EMBL/GenBank/DDBJ whole genome shotgun (WGS) entry which is preliminary data.</text>
</comment>
<feature type="site" description="Participates in the substrate recognition with KAPA and in a stacking interaction with the adenine ring of SAM" evidence="13">
    <location>
        <position position="18"/>
    </location>
</feature>
<comment type="subunit">
    <text evidence="4 13">Homodimer.</text>
</comment>
<dbReference type="NCBIfam" id="NF004624">
    <property type="entry name" value="PRK05964.1"/>
    <property type="match status" value="1"/>
</dbReference>
<feature type="binding site" evidence="13">
    <location>
        <position position="254"/>
    </location>
    <ligand>
        <name>pyridoxal 5'-phosphate</name>
        <dbReference type="ChEBI" id="CHEBI:597326"/>
    </ligand>
</feature>
<evidence type="ECO:0000313" key="14">
    <source>
        <dbReference type="EMBL" id="KJJ84757.1"/>
    </source>
</evidence>
<keyword evidence="15" id="KW-1185">Reference proteome</keyword>
<dbReference type="InterPro" id="IPR015422">
    <property type="entry name" value="PyrdxlP-dep_Trfase_small"/>
</dbReference>
<comment type="cofactor">
    <cofactor evidence="1 13">
        <name>pyridoxal 5'-phosphate</name>
        <dbReference type="ChEBI" id="CHEBI:597326"/>
    </cofactor>
</comment>
<evidence type="ECO:0000313" key="15">
    <source>
        <dbReference type="Proteomes" id="UP000033428"/>
    </source>
</evidence>
<evidence type="ECO:0000256" key="4">
    <source>
        <dbReference type="ARBA" id="ARBA00011738"/>
    </source>
</evidence>
<dbReference type="FunFam" id="3.40.640.10:FF:000078">
    <property type="entry name" value="Adenosylmethionine-8-amino-7-oxononanoate aminotransferase"/>
    <property type="match status" value="1"/>
</dbReference>
<dbReference type="Gene3D" id="3.90.1150.10">
    <property type="entry name" value="Aspartate Aminotransferase, domain 1"/>
    <property type="match status" value="1"/>
</dbReference>
<dbReference type="CDD" id="cd00610">
    <property type="entry name" value="OAT_like"/>
    <property type="match status" value="1"/>
</dbReference>
<dbReference type="Pfam" id="PF00202">
    <property type="entry name" value="Aminotran_3"/>
    <property type="match status" value="1"/>
</dbReference>
<dbReference type="SUPFAM" id="SSF53383">
    <property type="entry name" value="PLP-dependent transferases"/>
    <property type="match status" value="1"/>
</dbReference>
<dbReference type="InterPro" id="IPR015424">
    <property type="entry name" value="PyrdxlP-dep_Trfase"/>
</dbReference>
<evidence type="ECO:0000256" key="5">
    <source>
        <dbReference type="ARBA" id="ARBA00022490"/>
    </source>
</evidence>
<feature type="binding site" evidence="13">
    <location>
        <position position="148"/>
    </location>
    <ligand>
        <name>substrate</name>
    </ligand>
</feature>
<evidence type="ECO:0000256" key="6">
    <source>
        <dbReference type="ARBA" id="ARBA00022576"/>
    </source>
</evidence>
<name>A0A0F0CND5_9BACT</name>
<keyword evidence="7 13" id="KW-0808">Transferase</keyword>
<dbReference type="InterPro" id="IPR005814">
    <property type="entry name" value="Aminotrans_3"/>
</dbReference>
<sequence length="452" mass="51289">METVDYIQRDINSIWHPYTQMKDLEKFPPVLIEKAIGAKLFASDGKFYYDTISSWWCNIHGHCHPGVMGAIREQTEKLDHVIFAGFTHAPAIELAEELLKIAPRNLKKVFFSDNGSTAVEVAMKMSFQYWKNIGLPEKENFLSLDSAYHGDTIGAMSVSGNSIFNNIFKPLLFGSFKAKTPYCYRCPFSKKYGECSFECLKDAENIIKLHFRKIAAVILEPMVLCAGGMIVYPKEYLKGIEELCRKYDIHLIADEVATGFARTGKMFAVNHAEVNPDFMCLSKGITSGSLSLGATLTTPKIFNAFYDDYEKMKTFYHGHTHTANPIACSSAVKSIKLFSEENTLKKIERINRKMSVFLSNVKKMISIVGDTREIGLIGAIELVKNRNTKEHFLFEERIGFKIYNMGLEKNILLRPLGNVIYFFLPACLEDDELDYIFSASYDILSAIEIRNK</sequence>
<reference evidence="14 15" key="1">
    <citation type="submission" date="2015-02" db="EMBL/GenBank/DDBJ databases">
        <title>Single-cell genomics of uncultivated deep-branching MTB reveals a conserved set of magnetosome genes.</title>
        <authorList>
            <person name="Kolinko S."/>
            <person name="Richter M."/>
            <person name="Glockner F.O."/>
            <person name="Brachmann A."/>
            <person name="Schuler D."/>
        </authorList>
    </citation>
    <scope>NUCLEOTIDE SEQUENCE [LARGE SCALE GENOMIC DNA]</scope>
    <source>
        <strain evidence="14">SKK-01</strain>
    </source>
</reference>
<proteinExistence type="inferred from homology"/>
<keyword evidence="5 13" id="KW-0963">Cytoplasm</keyword>
<dbReference type="GO" id="GO:0030170">
    <property type="term" value="F:pyridoxal phosphate binding"/>
    <property type="evidence" value="ECO:0007669"/>
    <property type="project" value="UniProtKB-UniRule"/>
</dbReference>
<dbReference type="InterPro" id="IPR005815">
    <property type="entry name" value="BioA"/>
</dbReference>
<accession>A0A0F0CND5</accession>
<dbReference type="GO" id="GO:0009102">
    <property type="term" value="P:biotin biosynthetic process"/>
    <property type="evidence" value="ECO:0007669"/>
    <property type="project" value="UniProtKB-UniRule"/>
</dbReference>
<evidence type="ECO:0000256" key="2">
    <source>
        <dbReference type="ARBA" id="ARBA00004496"/>
    </source>
</evidence>
<evidence type="ECO:0000256" key="3">
    <source>
        <dbReference type="ARBA" id="ARBA00005063"/>
    </source>
</evidence>
<evidence type="ECO:0000256" key="7">
    <source>
        <dbReference type="ARBA" id="ARBA00022679"/>
    </source>
</evidence>
<feature type="binding site" evidence="13">
    <location>
        <position position="55"/>
    </location>
    <ligand>
        <name>substrate</name>
    </ligand>
</feature>
<comment type="catalytic activity">
    <reaction evidence="11 13">
        <text>(8S)-8-amino-7-oxononanoate + S-adenosyl-L-methionine = S-adenosyl-4-methylsulfanyl-2-oxobutanoate + (7R,8S)-7,8-diammoniononanoate</text>
        <dbReference type="Rhea" id="RHEA:16861"/>
        <dbReference type="ChEBI" id="CHEBI:16490"/>
        <dbReference type="ChEBI" id="CHEBI:59789"/>
        <dbReference type="ChEBI" id="CHEBI:149468"/>
        <dbReference type="ChEBI" id="CHEBI:149469"/>
        <dbReference type="EC" id="2.6.1.62"/>
    </reaction>
</comment>
<comment type="subcellular location">
    <subcellularLocation>
        <location evidence="2 13">Cytoplasm</location>
    </subcellularLocation>
</comment>
<dbReference type="GO" id="GO:0005737">
    <property type="term" value="C:cytoplasm"/>
    <property type="evidence" value="ECO:0007669"/>
    <property type="project" value="UniProtKB-SubCell"/>
</dbReference>
<evidence type="ECO:0000256" key="11">
    <source>
        <dbReference type="ARBA" id="ARBA00048449"/>
    </source>
</evidence>
<evidence type="ECO:0000256" key="12">
    <source>
        <dbReference type="ARBA" id="ARBA00060970"/>
    </source>
</evidence>
<feature type="binding site" evidence="13">
    <location>
        <position position="414"/>
    </location>
    <ligand>
        <name>substrate</name>
    </ligand>
</feature>